<sequence length="68" mass="7746">MTIGKRDLEILDGDDHGYYNVFWQDLPIGFVCRLELGIDVGNTVWAGSSAFLNRHVQDICLYIEQSNI</sequence>
<proteinExistence type="predicted"/>
<reference evidence="1 2" key="1">
    <citation type="submission" date="2017-05" db="EMBL/GenBank/DDBJ databases">
        <authorList>
            <person name="Varghese N."/>
            <person name="Submissions S."/>
        </authorList>
    </citation>
    <scope>NUCLEOTIDE SEQUENCE [LARGE SCALE GENOMIC DNA]</scope>
    <source>
        <strain evidence="1 2">DSM 19036</strain>
    </source>
</reference>
<name>A0A521FLK4_9SPHI</name>
<protein>
    <submittedName>
        <fullName evidence="1">Uncharacterized protein</fullName>
    </submittedName>
</protein>
<dbReference type="Proteomes" id="UP000320300">
    <property type="component" value="Unassembled WGS sequence"/>
</dbReference>
<evidence type="ECO:0000313" key="2">
    <source>
        <dbReference type="Proteomes" id="UP000320300"/>
    </source>
</evidence>
<accession>A0A521FLK4</accession>
<dbReference type="AlphaFoldDB" id="A0A521FLK4"/>
<gene>
    <name evidence="1" type="ORF">SAMN06265348_113208</name>
</gene>
<organism evidence="1 2">
    <name type="scientific">Pedobacter westerhofensis</name>
    <dbReference type="NCBI Taxonomy" id="425512"/>
    <lineage>
        <taxon>Bacteria</taxon>
        <taxon>Pseudomonadati</taxon>
        <taxon>Bacteroidota</taxon>
        <taxon>Sphingobacteriia</taxon>
        <taxon>Sphingobacteriales</taxon>
        <taxon>Sphingobacteriaceae</taxon>
        <taxon>Pedobacter</taxon>
    </lineage>
</organism>
<keyword evidence="2" id="KW-1185">Reference proteome</keyword>
<evidence type="ECO:0000313" key="1">
    <source>
        <dbReference type="EMBL" id="SMO96996.1"/>
    </source>
</evidence>
<dbReference type="RefSeq" id="WP_142530623.1">
    <property type="nucleotide sequence ID" value="NZ_CBCSJO010000012.1"/>
</dbReference>
<dbReference type="EMBL" id="FXTN01000013">
    <property type="protein sequence ID" value="SMO96996.1"/>
    <property type="molecule type" value="Genomic_DNA"/>
</dbReference>